<keyword evidence="3" id="KW-0963">Cytoplasm</keyword>
<evidence type="ECO:0000256" key="1">
    <source>
        <dbReference type="ARBA" id="ARBA00022829"/>
    </source>
</evidence>
<comment type="similarity">
    <text evidence="3">Belongs to the ScpA family.</text>
</comment>
<name>A0A3N0I4R3_9FIRM</name>
<dbReference type="RefSeq" id="WP_128519739.1">
    <property type="nucleotide sequence ID" value="NZ_JALFCT010000029.1"/>
</dbReference>
<evidence type="ECO:0000313" key="5">
    <source>
        <dbReference type="Proteomes" id="UP000276568"/>
    </source>
</evidence>
<comment type="caution">
    <text evidence="4">The sequence shown here is derived from an EMBL/GenBank/DDBJ whole genome shotgun (WGS) entry which is preliminary data.</text>
</comment>
<evidence type="ECO:0000256" key="2">
    <source>
        <dbReference type="ARBA" id="ARBA00044777"/>
    </source>
</evidence>
<evidence type="ECO:0000313" key="4">
    <source>
        <dbReference type="EMBL" id="RNM31576.1"/>
    </source>
</evidence>
<dbReference type="GO" id="GO:0007059">
    <property type="term" value="P:chromosome segregation"/>
    <property type="evidence" value="ECO:0007669"/>
    <property type="project" value="UniProtKB-UniRule"/>
</dbReference>
<accession>A0A3N0I4R3</accession>
<dbReference type="EMBL" id="RJQC01000001">
    <property type="protein sequence ID" value="RNM31576.1"/>
    <property type="molecule type" value="Genomic_DNA"/>
</dbReference>
<dbReference type="AlphaFoldDB" id="A0A3N0I4R3"/>
<dbReference type="Pfam" id="PF02616">
    <property type="entry name" value="SMC_ScpA"/>
    <property type="match status" value="1"/>
</dbReference>
<comment type="subcellular location">
    <subcellularLocation>
        <location evidence="3">Cytoplasm</location>
    </subcellularLocation>
    <text evidence="3">Associated with two foci at the outer edges of the nucleoid region in young cells, and at four foci within both cell halves in older cells.</text>
</comment>
<dbReference type="GO" id="GO:0005737">
    <property type="term" value="C:cytoplasm"/>
    <property type="evidence" value="ECO:0007669"/>
    <property type="project" value="UniProtKB-SubCell"/>
</dbReference>
<keyword evidence="3" id="KW-0131">Cell cycle</keyword>
<dbReference type="Gene3D" id="6.10.250.2410">
    <property type="match status" value="1"/>
</dbReference>
<reference evidence="4 5" key="1">
    <citation type="submission" date="2018-11" db="EMBL/GenBank/DDBJ databases">
        <title>Clostridium sp. nov., a member of the family Erysipelotrichaceae isolated from pig faeces.</title>
        <authorList>
            <person name="Chang Y.-H."/>
        </authorList>
    </citation>
    <scope>NUCLEOTIDE SEQUENCE [LARGE SCALE GENOMIC DNA]</scope>
    <source>
        <strain evidence="4 5">YH-panp20</strain>
    </source>
</reference>
<gene>
    <name evidence="3" type="primary">scpA</name>
    <name evidence="4" type="ORF">EDX97_03180</name>
</gene>
<sequence length="246" mass="29518">MKFHVSIEQFDGPLDLMLHLVKENKLDLFDLDMDVLASQYIDFIHEMQTLHLEVASEYLEELASLIEYKSRKLLPREKVEVEEEYEEDHREQLVQRLLEYQQYKEVSQTLKLDYDQRQQHFTRPASSLIEQWQKKVEQGPLKDQSVYELMKAMNRVIKRHMILEPYETKVTIKELSVEERVEQIQQRMTTLSDPVSFEILCQDCTNLHMIVVTFLAILDLIHQRWLVYLQKGKNDEIWVMKGNMDE</sequence>
<dbReference type="PANTHER" id="PTHR33969:SF2">
    <property type="entry name" value="SEGREGATION AND CONDENSATION PROTEIN A"/>
    <property type="match status" value="1"/>
</dbReference>
<evidence type="ECO:0000256" key="3">
    <source>
        <dbReference type="HAMAP-Rule" id="MF_01805"/>
    </source>
</evidence>
<dbReference type="OrthoDB" id="9811016at2"/>
<dbReference type="GO" id="GO:0051301">
    <property type="term" value="P:cell division"/>
    <property type="evidence" value="ECO:0007669"/>
    <property type="project" value="UniProtKB-KW"/>
</dbReference>
<protein>
    <recommendedName>
        <fullName evidence="2 3">Segregation and condensation protein A</fullName>
    </recommendedName>
</protein>
<dbReference type="PANTHER" id="PTHR33969">
    <property type="entry name" value="SEGREGATION AND CONDENSATION PROTEIN A"/>
    <property type="match status" value="1"/>
</dbReference>
<comment type="function">
    <text evidence="3">Participates in chromosomal partition during cell division. May act via the formation of a condensin-like complex containing Smc and ScpB that pull DNA away from mid-cell into both cell halves.</text>
</comment>
<keyword evidence="3" id="KW-0132">Cell division</keyword>
<organism evidence="4 5">
    <name type="scientific">Absicoccus porci</name>
    <dbReference type="NCBI Taxonomy" id="2486576"/>
    <lineage>
        <taxon>Bacteria</taxon>
        <taxon>Bacillati</taxon>
        <taxon>Bacillota</taxon>
        <taxon>Erysipelotrichia</taxon>
        <taxon>Erysipelotrichales</taxon>
        <taxon>Erysipelotrichaceae</taxon>
        <taxon>Absicoccus</taxon>
    </lineage>
</organism>
<dbReference type="GO" id="GO:0006260">
    <property type="term" value="P:DNA replication"/>
    <property type="evidence" value="ECO:0007669"/>
    <property type="project" value="UniProtKB-UniRule"/>
</dbReference>
<dbReference type="HAMAP" id="MF_01805">
    <property type="entry name" value="ScpA"/>
    <property type="match status" value="1"/>
</dbReference>
<dbReference type="Proteomes" id="UP000276568">
    <property type="component" value="Unassembled WGS sequence"/>
</dbReference>
<keyword evidence="1 3" id="KW-0159">Chromosome partition</keyword>
<dbReference type="InterPro" id="IPR003768">
    <property type="entry name" value="ScpA"/>
</dbReference>
<keyword evidence="5" id="KW-1185">Reference proteome</keyword>
<proteinExistence type="inferred from homology"/>
<comment type="subunit">
    <text evidence="3">Component of a cohesin-like complex composed of ScpA, ScpB and the Smc homodimer, in which ScpA and ScpB bind to the head domain of Smc. The presence of the three proteins is required for the association of the complex with DNA.</text>
</comment>